<dbReference type="AlphaFoldDB" id="A0A1G1Y558"/>
<feature type="transmembrane region" description="Helical" evidence="5">
    <location>
        <begin position="249"/>
        <end position="266"/>
    </location>
</feature>
<reference evidence="7 8" key="1">
    <citation type="journal article" date="2016" name="Nat. Commun.">
        <title>Thousands of microbial genomes shed light on interconnected biogeochemical processes in an aquifer system.</title>
        <authorList>
            <person name="Anantharaman K."/>
            <person name="Brown C.T."/>
            <person name="Hug L.A."/>
            <person name="Sharon I."/>
            <person name="Castelle C.J."/>
            <person name="Probst A.J."/>
            <person name="Thomas B.C."/>
            <person name="Singh A."/>
            <person name="Wilkins M.J."/>
            <person name="Karaoz U."/>
            <person name="Brodie E.L."/>
            <person name="Williams K.H."/>
            <person name="Hubbard S.S."/>
            <person name="Banfield J.F."/>
        </authorList>
    </citation>
    <scope>NUCLEOTIDE SEQUENCE [LARGE SCALE GENOMIC DNA]</scope>
</reference>
<feature type="transmembrane region" description="Helical" evidence="5">
    <location>
        <begin position="82"/>
        <end position="99"/>
    </location>
</feature>
<accession>A0A1G1Y558</accession>
<evidence type="ECO:0000256" key="1">
    <source>
        <dbReference type="ARBA" id="ARBA00004141"/>
    </source>
</evidence>
<protein>
    <recommendedName>
        <fullName evidence="6">O-antigen ligase-related domain-containing protein</fullName>
    </recommendedName>
</protein>
<dbReference type="InterPro" id="IPR007016">
    <property type="entry name" value="O-antigen_ligase-rel_domated"/>
</dbReference>
<keyword evidence="4 5" id="KW-0472">Membrane</keyword>
<keyword evidence="3 5" id="KW-1133">Transmembrane helix</keyword>
<feature type="transmembrane region" description="Helical" evidence="5">
    <location>
        <begin position="58"/>
        <end position="76"/>
    </location>
</feature>
<dbReference type="PANTHER" id="PTHR37422:SF23">
    <property type="entry name" value="TEICHURONIC ACID BIOSYNTHESIS PROTEIN TUAE"/>
    <property type="match status" value="1"/>
</dbReference>
<dbReference type="Proteomes" id="UP000178432">
    <property type="component" value="Unassembled WGS sequence"/>
</dbReference>
<comment type="caution">
    <text evidence="7">The sequence shown here is derived from an EMBL/GenBank/DDBJ whole genome shotgun (WGS) entry which is preliminary data.</text>
</comment>
<gene>
    <name evidence="7" type="ORF">A2663_00925</name>
</gene>
<feature type="domain" description="O-antigen ligase-related" evidence="6">
    <location>
        <begin position="256"/>
        <end position="412"/>
    </location>
</feature>
<evidence type="ECO:0000256" key="2">
    <source>
        <dbReference type="ARBA" id="ARBA00022692"/>
    </source>
</evidence>
<feature type="transmembrane region" description="Helical" evidence="5">
    <location>
        <begin position="111"/>
        <end position="128"/>
    </location>
</feature>
<name>A0A1G1Y558_9BACT</name>
<dbReference type="InterPro" id="IPR051533">
    <property type="entry name" value="WaaL-like"/>
</dbReference>
<evidence type="ECO:0000313" key="8">
    <source>
        <dbReference type="Proteomes" id="UP000178432"/>
    </source>
</evidence>
<dbReference type="PANTHER" id="PTHR37422">
    <property type="entry name" value="TEICHURONIC ACID BIOSYNTHESIS PROTEIN TUAE"/>
    <property type="match status" value="1"/>
</dbReference>
<sequence length="488" mass="54143">MRLNLFGKLFQTAVLFLVLVELLSLLAQFFPWLNQVAFIIIVAAAFILALYKLESGLYILLAELFTGGLGYLFWFDFGGTKVSLRIGLFLVIFTAWAITQSLKLKTKSLNLFYSLLAIIILYGLFNGWRQNNPAFVFADANGWFYFALLPVFWRVLKEEKNRENILQILTGATGFLAAKTLAVLFLFSHNFAGLGGIFYNWIRDTRAGEITYVSGAIFRVFFQSQIYGLIGFFVILAILIGAKKTGKKDYFFAGLYLYLASLAVIISQSRSFWVGGLAGLFFLFIFAFRPFNLGLKKIAALFFILLIALASQILLVNLLTGNLSGNLVAKRFNNLAAEPASQSRLSQLGPLTQAIAQKPFFGYGFGKTLTYQSQDPRVLKTNPGGDYTTYAFEWGYLDIALKLGLVGLGVYLALVIRLALRLWALGFGLRAHGSKLAAQSPWLKNLSIGLSLGLIALGVTNIFSPYLNHPLGITYIMIVSAFILSSET</sequence>
<evidence type="ECO:0000313" key="7">
    <source>
        <dbReference type="EMBL" id="OGY47391.1"/>
    </source>
</evidence>
<evidence type="ECO:0000256" key="3">
    <source>
        <dbReference type="ARBA" id="ARBA00022989"/>
    </source>
</evidence>
<organism evidence="7 8">
    <name type="scientific">Candidatus Buchananbacteria bacterium RIFCSPHIGHO2_01_FULL_46_12</name>
    <dbReference type="NCBI Taxonomy" id="1797536"/>
    <lineage>
        <taxon>Bacteria</taxon>
        <taxon>Candidatus Buchananiibacteriota</taxon>
    </lineage>
</organism>
<feature type="transmembrane region" description="Helical" evidence="5">
    <location>
        <begin position="224"/>
        <end position="242"/>
    </location>
</feature>
<feature type="transmembrane region" description="Helical" evidence="5">
    <location>
        <begin position="399"/>
        <end position="420"/>
    </location>
</feature>
<dbReference type="Pfam" id="PF04932">
    <property type="entry name" value="Wzy_C"/>
    <property type="match status" value="1"/>
</dbReference>
<dbReference type="EMBL" id="MHIF01000039">
    <property type="protein sequence ID" value="OGY47391.1"/>
    <property type="molecule type" value="Genomic_DNA"/>
</dbReference>
<comment type="subcellular location">
    <subcellularLocation>
        <location evidence="1">Membrane</location>
        <topology evidence="1">Multi-pass membrane protein</topology>
    </subcellularLocation>
</comment>
<evidence type="ECO:0000256" key="5">
    <source>
        <dbReference type="SAM" id="Phobius"/>
    </source>
</evidence>
<feature type="transmembrane region" description="Helical" evidence="5">
    <location>
        <begin position="134"/>
        <end position="153"/>
    </location>
</feature>
<feature type="transmembrane region" description="Helical" evidence="5">
    <location>
        <begin position="441"/>
        <end position="460"/>
    </location>
</feature>
<feature type="transmembrane region" description="Helical" evidence="5">
    <location>
        <begin position="165"/>
        <end position="187"/>
    </location>
</feature>
<proteinExistence type="predicted"/>
<feature type="transmembrane region" description="Helical" evidence="5">
    <location>
        <begin position="272"/>
        <end position="291"/>
    </location>
</feature>
<keyword evidence="2 5" id="KW-0812">Transmembrane</keyword>
<feature type="transmembrane region" description="Helical" evidence="5">
    <location>
        <begin position="9"/>
        <end position="26"/>
    </location>
</feature>
<evidence type="ECO:0000256" key="4">
    <source>
        <dbReference type="ARBA" id="ARBA00023136"/>
    </source>
</evidence>
<feature type="transmembrane region" description="Helical" evidence="5">
    <location>
        <begin position="32"/>
        <end position="51"/>
    </location>
</feature>
<dbReference type="GO" id="GO:0016020">
    <property type="term" value="C:membrane"/>
    <property type="evidence" value="ECO:0007669"/>
    <property type="project" value="UniProtKB-SubCell"/>
</dbReference>
<evidence type="ECO:0000259" key="6">
    <source>
        <dbReference type="Pfam" id="PF04932"/>
    </source>
</evidence>
<feature type="transmembrane region" description="Helical" evidence="5">
    <location>
        <begin position="298"/>
        <end position="319"/>
    </location>
</feature>